<dbReference type="AlphaFoldDB" id="A0A7W9YBH5"/>
<sequence>MTLFLNFRVSPIGGAIAMTPAMQKIDTDFALSPVRPDIFRQQTADRDVLFAVHGYNNRQSDGVHALSRLETLLDLPPSAVFIGILWPGDSQAGFISYPVEKPTANLTGQRLAAFCNRELRQAASFSFASHSLGARVVLETIRRLNRETRSACLMAAAIERTCLEKEYADSFAKTGHIYVLASEKDLVLRLAFPFGNFFGHVLDPTSNPLSGALGFRGPPRAIGNTVQPWQIDKELDYDHGEYLPPSDAKPSFPDPEGTWVEPANFIRRAFNLERQIWPV</sequence>
<organism evidence="1 2">
    <name type="scientific">Rhizobium wenxiniae</name>
    <dbReference type="NCBI Taxonomy" id="1737357"/>
    <lineage>
        <taxon>Bacteria</taxon>
        <taxon>Pseudomonadati</taxon>
        <taxon>Pseudomonadota</taxon>
        <taxon>Alphaproteobacteria</taxon>
        <taxon>Hyphomicrobiales</taxon>
        <taxon>Rhizobiaceae</taxon>
        <taxon>Rhizobium/Agrobacterium group</taxon>
        <taxon>Rhizobium</taxon>
    </lineage>
</organism>
<gene>
    <name evidence="1" type="ORF">HNQ72_005345</name>
</gene>
<name>A0A7W9YBH5_9HYPH</name>
<comment type="caution">
    <text evidence="1">The sequence shown here is derived from an EMBL/GenBank/DDBJ whole genome shotgun (WGS) entry which is preliminary data.</text>
</comment>
<accession>A0A7W9YBH5</accession>
<dbReference type="EMBL" id="JACHEG010000009">
    <property type="protein sequence ID" value="MBB6165499.1"/>
    <property type="molecule type" value="Genomic_DNA"/>
</dbReference>
<dbReference type="Proteomes" id="UP000547879">
    <property type="component" value="Unassembled WGS sequence"/>
</dbReference>
<evidence type="ECO:0000313" key="2">
    <source>
        <dbReference type="Proteomes" id="UP000547879"/>
    </source>
</evidence>
<proteinExistence type="predicted"/>
<dbReference type="RefSeq" id="WP_183996845.1">
    <property type="nucleotide sequence ID" value="NZ_BMHW01000010.1"/>
</dbReference>
<dbReference type="InterPro" id="IPR010297">
    <property type="entry name" value="DUF900_hydrolase"/>
</dbReference>
<evidence type="ECO:0000313" key="1">
    <source>
        <dbReference type="EMBL" id="MBB6165499.1"/>
    </source>
</evidence>
<dbReference type="Pfam" id="PF05990">
    <property type="entry name" value="DUF900"/>
    <property type="match status" value="1"/>
</dbReference>
<reference evidence="1 2" key="1">
    <citation type="submission" date="2020-08" db="EMBL/GenBank/DDBJ databases">
        <title>Genomic Encyclopedia of Type Strains, Phase IV (KMG-IV): sequencing the most valuable type-strain genomes for metagenomic binning, comparative biology and taxonomic classification.</title>
        <authorList>
            <person name="Goeker M."/>
        </authorList>
    </citation>
    <scope>NUCLEOTIDE SEQUENCE [LARGE SCALE GENOMIC DNA]</scope>
    <source>
        <strain evidence="1 2">DSM 100734</strain>
    </source>
</reference>
<dbReference type="InterPro" id="IPR029058">
    <property type="entry name" value="AB_hydrolase_fold"/>
</dbReference>
<dbReference type="SUPFAM" id="SSF53474">
    <property type="entry name" value="alpha/beta-Hydrolases"/>
    <property type="match status" value="1"/>
</dbReference>
<keyword evidence="2" id="KW-1185">Reference proteome</keyword>
<protein>
    <recommendedName>
        <fullName evidence="3">Alpha/beta hydrolase</fullName>
    </recommendedName>
</protein>
<evidence type="ECO:0008006" key="3">
    <source>
        <dbReference type="Google" id="ProtNLM"/>
    </source>
</evidence>